<proteinExistence type="predicted"/>
<sequence>MVDRPEVKKVIAEAAAWCTANHVDAERVWGVNTKMLCMPIGWWAHLDPEFADQLYADGWAHDQSIVAETIKQSSWDSANGLCISKCS</sequence>
<gene>
    <name evidence="1" type="ORF">O7047_01030</name>
</gene>
<dbReference type="RefSeq" id="WP_154816788.1">
    <property type="nucleotide sequence ID" value="NZ_JAQGEC010000001.1"/>
</dbReference>
<name>A0AAE4DJX9_9ENTR</name>
<dbReference type="Proteomes" id="UP001248822">
    <property type="component" value="Unassembled WGS sequence"/>
</dbReference>
<protein>
    <submittedName>
        <fullName evidence="1">Uncharacterized protein</fullName>
    </submittedName>
</protein>
<comment type="caution">
    <text evidence="1">The sequence shown here is derived from an EMBL/GenBank/DDBJ whole genome shotgun (WGS) entry which is preliminary data.</text>
</comment>
<accession>A0AAE4DJX9</accession>
<dbReference type="AlphaFoldDB" id="A0AAE4DJX9"/>
<dbReference type="EMBL" id="JAQGEC010000001">
    <property type="protein sequence ID" value="MDR9888824.1"/>
    <property type="molecule type" value="Genomic_DNA"/>
</dbReference>
<evidence type="ECO:0000313" key="1">
    <source>
        <dbReference type="EMBL" id="MDR9888824.1"/>
    </source>
</evidence>
<reference evidence="1" key="1">
    <citation type="submission" date="2022-12" db="EMBL/GenBank/DDBJ databases">
        <title>NDM-1 containing novel ST 2018 Pseudenterobacter timonensis.</title>
        <authorList>
            <person name="Halder G."/>
            <person name="Mandal S."/>
            <person name="Dutta S."/>
        </authorList>
    </citation>
    <scope>NUCLEOTIDE SEQUENCE</scope>
    <source>
        <strain evidence="1">CNCI147</strain>
    </source>
</reference>
<organism evidence="1 2">
    <name type="scientific">Pseudenterobacter timonensis</name>
    <dbReference type="NCBI Taxonomy" id="1755099"/>
    <lineage>
        <taxon>Bacteria</taxon>
        <taxon>Pseudomonadati</taxon>
        <taxon>Pseudomonadota</taxon>
        <taxon>Gammaproteobacteria</taxon>
        <taxon>Enterobacterales</taxon>
        <taxon>Enterobacteriaceae</taxon>
        <taxon>Pseudenterobacter</taxon>
    </lineage>
</organism>
<evidence type="ECO:0000313" key="2">
    <source>
        <dbReference type="Proteomes" id="UP001248822"/>
    </source>
</evidence>